<organism evidence="5">
    <name type="scientific">Noctiluca scintillans</name>
    <name type="common">Sea sparkle</name>
    <name type="synonym">Red tide dinoflagellate</name>
    <dbReference type="NCBI Taxonomy" id="2966"/>
    <lineage>
        <taxon>Eukaryota</taxon>
        <taxon>Sar</taxon>
        <taxon>Alveolata</taxon>
        <taxon>Dinophyceae</taxon>
        <taxon>Noctilucales</taxon>
        <taxon>Noctilucaceae</taxon>
        <taxon>Noctiluca</taxon>
    </lineage>
</organism>
<feature type="region of interest" description="Disordered" evidence="3">
    <location>
        <begin position="337"/>
        <end position="411"/>
    </location>
</feature>
<feature type="compositionally biased region" description="Pro residues" evidence="3">
    <location>
        <begin position="345"/>
        <end position="354"/>
    </location>
</feature>
<dbReference type="Gene3D" id="1.10.8.1120">
    <property type="entry name" value="Histone RNA hairpin-binding protein RNA-binding domain"/>
    <property type="match status" value="1"/>
</dbReference>
<dbReference type="PANTHER" id="PTHR17408:SF0">
    <property type="entry name" value="HISTONE RNA HAIRPIN-BINDING PROTEIN"/>
    <property type="match status" value="1"/>
</dbReference>
<dbReference type="AlphaFoldDB" id="A0A7S1EZQ5"/>
<evidence type="ECO:0000256" key="1">
    <source>
        <dbReference type="ARBA" id="ARBA00006151"/>
    </source>
</evidence>
<dbReference type="GO" id="GO:0006398">
    <property type="term" value="P:mRNA 3'-end processing by stem-loop binding and cleavage"/>
    <property type="evidence" value="ECO:0007669"/>
    <property type="project" value="TreeGrafter"/>
</dbReference>
<evidence type="ECO:0000256" key="3">
    <source>
        <dbReference type="SAM" id="MobiDB-lite"/>
    </source>
</evidence>
<dbReference type="GO" id="GO:0071207">
    <property type="term" value="F:histone pre-mRNA stem-loop binding"/>
    <property type="evidence" value="ECO:0007669"/>
    <property type="project" value="TreeGrafter"/>
</dbReference>
<dbReference type="GO" id="GO:0051028">
    <property type="term" value="P:mRNA transport"/>
    <property type="evidence" value="ECO:0007669"/>
    <property type="project" value="TreeGrafter"/>
</dbReference>
<dbReference type="EMBL" id="HBFQ01011833">
    <property type="protein sequence ID" value="CAD8833965.1"/>
    <property type="molecule type" value="Transcribed_RNA"/>
</dbReference>
<accession>A0A7S1EZQ5</accession>
<reference evidence="5" key="1">
    <citation type="submission" date="2021-01" db="EMBL/GenBank/DDBJ databases">
        <authorList>
            <person name="Corre E."/>
            <person name="Pelletier E."/>
            <person name="Niang G."/>
            <person name="Scheremetjew M."/>
            <person name="Finn R."/>
            <person name="Kale V."/>
            <person name="Holt S."/>
            <person name="Cochrane G."/>
            <person name="Meng A."/>
            <person name="Brown T."/>
            <person name="Cohen L."/>
        </authorList>
    </citation>
    <scope>NUCLEOTIDE SEQUENCE</scope>
</reference>
<feature type="compositionally biased region" description="Low complexity" evidence="3">
    <location>
        <begin position="149"/>
        <end position="172"/>
    </location>
</feature>
<dbReference type="GO" id="GO:0005737">
    <property type="term" value="C:cytoplasm"/>
    <property type="evidence" value="ECO:0007669"/>
    <property type="project" value="TreeGrafter"/>
</dbReference>
<dbReference type="GO" id="GO:0071204">
    <property type="term" value="C:histone pre-mRNA 3'end processing complex"/>
    <property type="evidence" value="ECO:0007669"/>
    <property type="project" value="TreeGrafter"/>
</dbReference>
<dbReference type="Pfam" id="PF15247">
    <property type="entry name" value="SLBP_RNA_bind"/>
    <property type="match status" value="1"/>
</dbReference>
<feature type="domain" description="Histone RNA hairpin-binding protein RNA-binding" evidence="4">
    <location>
        <begin position="15"/>
        <end position="79"/>
    </location>
</feature>
<feature type="region of interest" description="Disordered" evidence="3">
    <location>
        <begin position="81"/>
        <end position="187"/>
    </location>
</feature>
<sequence>MGDIEFEVSEEVWARRAAGRQRQIAIGKARPEYQAYERMVPPAERTDEMPLTPDPHARISKRAFDRQLCCWRRRLHEFDSDVSCPIKDPTETPTCHASQGRAGTDMSMAGMSPGTESTRDSDAPSPEQQRAQPEPRHRTLQLAELWPTSHPQQPQQSQQSQSGSGSAPSHSARWTGNDQRSCFAPGSYQQPMANPNVASWQAVNPACQNQQMAWLAPMPPMPGAQMMRMPDVGTTAPGVTVAGTVNGAESTYGVFPGMPGMVVVDSPPGAGRMVGDVTPQRCCNHQGLMTMQPSGCDGWGVPQPHGATCNGRVADGDVVPQAYVHMLWSPGTSTMTPAWEWSEQPSPPGLPPTPDDMSRDLRKRLDMTPSTPPPRRLGSSGQVSTPEWHHRGHTEWWQSDPSPQEHAQPCTPPQPLVVHRMTSPGVGPGEPVRWSGPSFSPNVLICRLGTHIVTPAPVTPPPCSHRHGLTPGPQLGCCHNGSYACASQDGQQDTPKHMMHGMPGPGMSGQHAYQMPGYTQSCMAQWRRNDI</sequence>
<comment type="similarity">
    <text evidence="1">Belongs to the SLBP family.</text>
</comment>
<evidence type="ECO:0000259" key="4">
    <source>
        <dbReference type="Pfam" id="PF15247"/>
    </source>
</evidence>
<dbReference type="GO" id="GO:0003729">
    <property type="term" value="F:mRNA binding"/>
    <property type="evidence" value="ECO:0007669"/>
    <property type="project" value="InterPro"/>
</dbReference>
<proteinExistence type="inferred from homology"/>
<protein>
    <recommendedName>
        <fullName evidence="4">Histone RNA hairpin-binding protein RNA-binding domain-containing protein</fullName>
    </recommendedName>
</protein>
<evidence type="ECO:0000256" key="2">
    <source>
        <dbReference type="ARBA" id="ARBA00022884"/>
    </source>
</evidence>
<gene>
    <name evidence="5" type="ORF">NSCI0253_LOCUS8313</name>
</gene>
<feature type="compositionally biased region" description="Basic and acidic residues" evidence="3">
    <location>
        <begin position="356"/>
        <end position="366"/>
    </location>
</feature>
<name>A0A7S1EZQ5_NOCSC</name>
<dbReference type="InterPro" id="IPR038294">
    <property type="entry name" value="SLBP_RNA_bind_sf"/>
</dbReference>
<keyword evidence="2" id="KW-0694">RNA-binding</keyword>
<dbReference type="InterPro" id="IPR029344">
    <property type="entry name" value="SLBP_RNA_bind"/>
</dbReference>
<dbReference type="PANTHER" id="PTHR17408">
    <property type="entry name" value="HISTONE RNA HAIRPIN-BINDING PROTEIN"/>
    <property type="match status" value="1"/>
</dbReference>
<dbReference type="InterPro" id="IPR026502">
    <property type="entry name" value="SLBP1/SLBP2"/>
</dbReference>
<evidence type="ECO:0000313" key="5">
    <source>
        <dbReference type="EMBL" id="CAD8833965.1"/>
    </source>
</evidence>